<dbReference type="InterPro" id="IPR002496">
    <property type="entry name" value="PRib_AMP_CycHydrolase_dom"/>
</dbReference>
<dbReference type="AlphaFoldDB" id="E6PX79"/>
<keyword evidence="5" id="KW-0028">Amino-acid biosynthesis</keyword>
<feature type="domain" description="Phosphoribosyl-AMP cyclohydrolase" evidence="8">
    <location>
        <begin position="31"/>
        <end position="106"/>
    </location>
</feature>
<dbReference type="PANTHER" id="PTHR42945:SF9">
    <property type="entry name" value="HISTIDINE BIOSYNTHESIS BIFUNCTIONAL PROTEIN HISIE"/>
    <property type="match status" value="1"/>
</dbReference>
<gene>
    <name evidence="9" type="ORF">CARN3_0469</name>
</gene>
<dbReference type="Pfam" id="PF01502">
    <property type="entry name" value="PRA-CH"/>
    <property type="match status" value="1"/>
</dbReference>
<evidence type="ECO:0000256" key="6">
    <source>
        <dbReference type="ARBA" id="ARBA00022801"/>
    </source>
</evidence>
<dbReference type="Gene3D" id="3.10.20.810">
    <property type="entry name" value="Phosphoribosyl-AMP cyclohydrolase"/>
    <property type="match status" value="1"/>
</dbReference>
<evidence type="ECO:0000256" key="2">
    <source>
        <dbReference type="ARBA" id="ARBA00005169"/>
    </source>
</evidence>
<keyword evidence="6 9" id="KW-0378">Hydrolase</keyword>
<keyword evidence="4" id="KW-0963">Cytoplasm</keyword>
<dbReference type="GO" id="GO:0004636">
    <property type="term" value="F:phosphoribosyl-ATP diphosphatase activity"/>
    <property type="evidence" value="ECO:0007669"/>
    <property type="project" value="UniProtKB-ARBA"/>
</dbReference>
<dbReference type="EMBL" id="CABN01000026">
    <property type="protein sequence ID" value="CBH99538.1"/>
    <property type="molecule type" value="Genomic_DNA"/>
</dbReference>
<evidence type="ECO:0000256" key="3">
    <source>
        <dbReference type="ARBA" id="ARBA00012721"/>
    </source>
</evidence>
<dbReference type="UniPathway" id="UPA00031">
    <property type="reaction ID" value="UER00008"/>
</dbReference>
<dbReference type="FunFam" id="3.10.20.810:FF:000001">
    <property type="entry name" value="Histidine biosynthesis bifunctional protein HisIE"/>
    <property type="match status" value="1"/>
</dbReference>
<reference evidence="9" key="1">
    <citation type="submission" date="2009-10" db="EMBL/GenBank/DDBJ databases">
        <title>Diversity of trophic interactions inside an arsenic-rich microbial ecosystem.</title>
        <authorList>
            <person name="Bertin P.N."/>
            <person name="Heinrich-Salmeron A."/>
            <person name="Pelletier E."/>
            <person name="Goulhen-Chollet F."/>
            <person name="Arsene-Ploetze F."/>
            <person name="Gallien S."/>
            <person name="Calteau A."/>
            <person name="Vallenet D."/>
            <person name="Casiot C."/>
            <person name="Chane-Woon-Ming B."/>
            <person name="Giloteaux L."/>
            <person name="Barakat M."/>
            <person name="Bonnefoy V."/>
            <person name="Bruneel O."/>
            <person name="Chandler M."/>
            <person name="Cleiss J."/>
            <person name="Duran R."/>
            <person name="Elbaz-Poulichet F."/>
            <person name="Fonknechten N."/>
            <person name="Lauga B."/>
            <person name="Mornico D."/>
            <person name="Ortet P."/>
            <person name="Schaeffer C."/>
            <person name="Siguier P."/>
            <person name="Alexander Thil Smith A."/>
            <person name="Van Dorsselaer A."/>
            <person name="Weissenbach J."/>
            <person name="Medigue C."/>
            <person name="Le Paslier D."/>
        </authorList>
    </citation>
    <scope>NUCLEOTIDE SEQUENCE</scope>
</reference>
<evidence type="ECO:0000259" key="8">
    <source>
        <dbReference type="Pfam" id="PF01502"/>
    </source>
</evidence>
<evidence type="ECO:0000256" key="4">
    <source>
        <dbReference type="ARBA" id="ARBA00022490"/>
    </source>
</evidence>
<evidence type="ECO:0000256" key="5">
    <source>
        <dbReference type="ARBA" id="ARBA00022605"/>
    </source>
</evidence>
<comment type="catalytic activity">
    <reaction evidence="1">
        <text>1-(5-phospho-beta-D-ribosyl)-5'-AMP + H2O = 1-(5-phospho-beta-D-ribosyl)-5-[(5-phospho-beta-D-ribosylamino)methylideneamino]imidazole-4-carboxamide</text>
        <dbReference type="Rhea" id="RHEA:20049"/>
        <dbReference type="ChEBI" id="CHEBI:15377"/>
        <dbReference type="ChEBI" id="CHEBI:58435"/>
        <dbReference type="ChEBI" id="CHEBI:59457"/>
        <dbReference type="EC" id="3.5.4.19"/>
    </reaction>
</comment>
<protein>
    <recommendedName>
        <fullName evidence="3">phosphoribosyl-AMP cyclohydrolase</fullName>
        <ecNumber evidence="3">3.5.4.19</ecNumber>
    </recommendedName>
</protein>
<dbReference type="GO" id="GO:0000105">
    <property type="term" value="P:L-histidine biosynthetic process"/>
    <property type="evidence" value="ECO:0007669"/>
    <property type="project" value="UniProtKB-UniPathway"/>
</dbReference>
<name>E6PX79_9ZZZZ</name>
<keyword evidence="7" id="KW-0368">Histidine biosynthesis</keyword>
<accession>E6PX79</accession>
<comment type="caution">
    <text evidence="9">The sequence shown here is derived from an EMBL/GenBank/DDBJ whole genome shotgun (WGS) entry which is preliminary data.</text>
</comment>
<dbReference type="InterPro" id="IPR038019">
    <property type="entry name" value="PRib_AMP_CycHydrolase_sf"/>
</dbReference>
<comment type="pathway">
    <text evidence="2">Amino-acid biosynthesis; L-histidine biosynthesis; L-histidine from 5-phospho-alpha-D-ribose 1-diphosphate: step 3/9.</text>
</comment>
<organism evidence="9">
    <name type="scientific">mine drainage metagenome</name>
    <dbReference type="NCBI Taxonomy" id="410659"/>
    <lineage>
        <taxon>unclassified sequences</taxon>
        <taxon>metagenomes</taxon>
        <taxon>ecological metagenomes</taxon>
    </lineage>
</organism>
<dbReference type="GO" id="GO:0004635">
    <property type="term" value="F:phosphoribosyl-AMP cyclohydrolase activity"/>
    <property type="evidence" value="ECO:0007669"/>
    <property type="project" value="UniProtKB-EC"/>
</dbReference>
<proteinExistence type="predicted"/>
<evidence type="ECO:0000256" key="7">
    <source>
        <dbReference type="ARBA" id="ARBA00023102"/>
    </source>
</evidence>
<dbReference type="PANTHER" id="PTHR42945">
    <property type="entry name" value="HISTIDINE BIOSYNTHESIS BIFUNCTIONAL PROTEIN"/>
    <property type="match status" value="1"/>
</dbReference>
<dbReference type="SUPFAM" id="SSF141734">
    <property type="entry name" value="HisI-like"/>
    <property type="match status" value="1"/>
</dbReference>
<evidence type="ECO:0000256" key="1">
    <source>
        <dbReference type="ARBA" id="ARBA00000024"/>
    </source>
</evidence>
<evidence type="ECO:0000313" key="9">
    <source>
        <dbReference type="EMBL" id="CBH99538.1"/>
    </source>
</evidence>
<sequence>MITSTPTIDFQKMDGLIPGIVQDATTGEVLMLGFLNAVSYERTIESGFVTFWSRTRQKLWMKGESSGNRLRIVSAATDCDNDTIVFRVVVEGDGLVCHEGTVSCFTKPILLAVNAQESEQKIAQEEVVRG</sequence>
<dbReference type="EC" id="3.5.4.19" evidence="3"/>